<dbReference type="PANTHER" id="PTHR46346:SF1">
    <property type="entry name" value="PHOSPHATIDYLINOSITOL N-ACETYLGLUCOSAMINYLTRANSFERASE SUBUNIT P"/>
    <property type="match status" value="1"/>
</dbReference>
<keyword evidence="8" id="KW-1185">Reference proteome</keyword>
<feature type="transmembrane region" description="Helical" evidence="5">
    <location>
        <begin position="53"/>
        <end position="76"/>
    </location>
</feature>
<accession>A0ABP0GII6</accession>
<name>A0ABP0GII6_CLALP</name>
<organism evidence="7 8">
    <name type="scientific">Clavelina lepadiformis</name>
    <name type="common">Light-bulb sea squirt</name>
    <name type="synonym">Ascidia lepadiformis</name>
    <dbReference type="NCBI Taxonomy" id="159417"/>
    <lineage>
        <taxon>Eukaryota</taxon>
        <taxon>Metazoa</taxon>
        <taxon>Chordata</taxon>
        <taxon>Tunicata</taxon>
        <taxon>Ascidiacea</taxon>
        <taxon>Aplousobranchia</taxon>
        <taxon>Clavelinidae</taxon>
        <taxon>Clavelina</taxon>
    </lineage>
</organism>
<evidence type="ECO:0000313" key="8">
    <source>
        <dbReference type="Proteomes" id="UP001642483"/>
    </source>
</evidence>
<feature type="transmembrane region" description="Helical" evidence="5">
    <location>
        <begin position="12"/>
        <end position="33"/>
    </location>
</feature>
<evidence type="ECO:0000256" key="3">
    <source>
        <dbReference type="ARBA" id="ARBA00022989"/>
    </source>
</evidence>
<sequence>MPEHSPSPTPERALYGFVLYLSSYAFLGLYFLWAYLPAHILNYIGLDYHPQKFWAIVIPFLTLFAFIVFQTTYFILNIFHSLALEEEIKEYLYVEENSSCMLHNANLEESSVTLVLELNIPRQSSIKTVSVASLVDDFNNDEV</sequence>
<reference evidence="7 8" key="1">
    <citation type="submission" date="2024-02" db="EMBL/GenBank/DDBJ databases">
        <authorList>
            <person name="Daric V."/>
            <person name="Darras S."/>
        </authorList>
    </citation>
    <scope>NUCLEOTIDE SEQUENCE [LARGE SCALE GENOMIC DNA]</scope>
</reference>
<dbReference type="InterPro" id="IPR013717">
    <property type="entry name" value="PIG-P"/>
</dbReference>
<evidence type="ECO:0000313" key="7">
    <source>
        <dbReference type="EMBL" id="CAK8690479.1"/>
    </source>
</evidence>
<gene>
    <name evidence="7" type="ORF">CVLEPA_LOCUS23094</name>
</gene>
<keyword evidence="4 5" id="KW-0472">Membrane</keyword>
<evidence type="ECO:0000256" key="4">
    <source>
        <dbReference type="ARBA" id="ARBA00023136"/>
    </source>
</evidence>
<dbReference type="EMBL" id="CAWYQH010000119">
    <property type="protein sequence ID" value="CAK8690479.1"/>
    <property type="molecule type" value="Genomic_DNA"/>
</dbReference>
<evidence type="ECO:0000256" key="1">
    <source>
        <dbReference type="ARBA" id="ARBA00004141"/>
    </source>
</evidence>
<dbReference type="PANTHER" id="PTHR46346">
    <property type="entry name" value="PHOSPHATIDYLINOSITOL N-ACETYLGLUCOSAMINYLTRANSFERASE SUBUNIT P"/>
    <property type="match status" value="1"/>
</dbReference>
<protein>
    <recommendedName>
        <fullName evidence="6">PIG-P domain-containing protein</fullName>
    </recommendedName>
</protein>
<feature type="domain" description="PIG-P" evidence="6">
    <location>
        <begin position="12"/>
        <end position="85"/>
    </location>
</feature>
<dbReference type="InterPro" id="IPR052263">
    <property type="entry name" value="GPI_Anchor_Biosynth"/>
</dbReference>
<dbReference type="Proteomes" id="UP001642483">
    <property type="component" value="Unassembled WGS sequence"/>
</dbReference>
<keyword evidence="2 5" id="KW-0812">Transmembrane</keyword>
<evidence type="ECO:0000259" key="6">
    <source>
        <dbReference type="Pfam" id="PF08510"/>
    </source>
</evidence>
<dbReference type="Pfam" id="PF08510">
    <property type="entry name" value="PIG-P"/>
    <property type="match status" value="1"/>
</dbReference>
<proteinExistence type="predicted"/>
<comment type="caution">
    <text evidence="7">The sequence shown here is derived from an EMBL/GenBank/DDBJ whole genome shotgun (WGS) entry which is preliminary data.</text>
</comment>
<keyword evidence="3 5" id="KW-1133">Transmembrane helix</keyword>
<comment type="subcellular location">
    <subcellularLocation>
        <location evidence="1">Membrane</location>
        <topology evidence="1">Multi-pass membrane protein</topology>
    </subcellularLocation>
</comment>
<evidence type="ECO:0000256" key="5">
    <source>
        <dbReference type="SAM" id="Phobius"/>
    </source>
</evidence>
<evidence type="ECO:0000256" key="2">
    <source>
        <dbReference type="ARBA" id="ARBA00022692"/>
    </source>
</evidence>